<reference evidence="9 10" key="1">
    <citation type="submission" date="2013-11" db="EMBL/GenBank/DDBJ databases">
        <title>The Genome Sequence of Phytophthora parasitica P1976.</title>
        <authorList>
            <consortium name="The Broad Institute Genomics Platform"/>
            <person name="Russ C."/>
            <person name="Tyler B."/>
            <person name="Panabieres F."/>
            <person name="Shan W."/>
            <person name="Tripathy S."/>
            <person name="Grunwald N."/>
            <person name="Machado M."/>
            <person name="Johnson C.S."/>
            <person name="Walker B."/>
            <person name="Young S."/>
            <person name="Zeng Q."/>
            <person name="Gargeya S."/>
            <person name="Fitzgerald M."/>
            <person name="Haas B."/>
            <person name="Abouelleil A."/>
            <person name="Allen A.W."/>
            <person name="Alvarado L."/>
            <person name="Arachchi H.M."/>
            <person name="Berlin A.M."/>
            <person name="Chapman S.B."/>
            <person name="Gainer-Dewar J."/>
            <person name="Goldberg J."/>
            <person name="Griggs A."/>
            <person name="Gujja S."/>
            <person name="Hansen M."/>
            <person name="Howarth C."/>
            <person name="Imamovic A."/>
            <person name="Ireland A."/>
            <person name="Larimer J."/>
            <person name="McCowan C."/>
            <person name="Murphy C."/>
            <person name="Pearson M."/>
            <person name="Poon T.W."/>
            <person name="Priest M."/>
            <person name="Roberts A."/>
            <person name="Saif S."/>
            <person name="Shea T."/>
            <person name="Sisk P."/>
            <person name="Sykes S."/>
            <person name="Wortman J."/>
            <person name="Nusbaum C."/>
            <person name="Birren B."/>
        </authorList>
    </citation>
    <scope>NUCLEOTIDE SEQUENCE [LARGE SCALE GENOMIC DNA]</scope>
    <source>
        <strain evidence="9 10">P1976</strain>
    </source>
</reference>
<keyword evidence="6 7" id="KW-0456">Lyase</keyword>
<dbReference type="NCBIfam" id="TIGR00033">
    <property type="entry name" value="aroC"/>
    <property type="match status" value="1"/>
</dbReference>
<dbReference type="GO" id="GO:0004107">
    <property type="term" value="F:chorismate synthase activity"/>
    <property type="evidence" value="ECO:0007669"/>
    <property type="project" value="UniProtKB-EC"/>
</dbReference>
<evidence type="ECO:0000256" key="1">
    <source>
        <dbReference type="ARBA" id="ARBA00005044"/>
    </source>
</evidence>
<dbReference type="SUPFAM" id="SSF103263">
    <property type="entry name" value="Chorismate synthase, AroC"/>
    <property type="match status" value="1"/>
</dbReference>
<comment type="caution">
    <text evidence="9">The sequence shown here is derived from an EMBL/GenBank/DDBJ whole genome shotgun (WGS) entry which is preliminary data.</text>
</comment>
<dbReference type="GO" id="GO:0008652">
    <property type="term" value="P:amino acid biosynthetic process"/>
    <property type="evidence" value="ECO:0007669"/>
    <property type="project" value="UniProtKB-KW"/>
</dbReference>
<dbReference type="Gene3D" id="3.60.150.10">
    <property type="entry name" value="Chorismate synthase AroC"/>
    <property type="match status" value="2"/>
</dbReference>
<dbReference type="EMBL" id="ANJA01000194">
    <property type="protein sequence ID" value="ETO85072.1"/>
    <property type="molecule type" value="Genomic_DNA"/>
</dbReference>
<sequence length="456" mass="49110">MSTFGRFFRVTTFGESHCKGVGCIVDGVPPSLALTEADIQPQLTRRRPGQSKLTTPRDEKDMVTIMSGTEKGFTLGTPLALFVPNENVRPKDYKEMDLVPRPGHADYTYQMKYGTRASSGGGRASARETIGRVAAGAVAEKWLNEKFGTSIVCWVSSIGTVDMPRDLLNDPKKAIYTREEVDTIGSIRILRDPAKWTKVEDAATQLENDKAYDAEFVKAEDDLTTPAYIDTEKIVYNRKGDVVPAPENLDAWLTDDLIPVRCPHPPSACAMSTVVRTMKADEDSTGGVVTCVIRNAPVGLGEPCFDKMQAVLAHAMMSIPATKGFEIGSGFSGTSKRGSEHNDPFCAGSDAENPEKLGVTKNDAGGVLGGITSGADIYFRVAIKPVSTIGRAQPTVGYDGKDTVLAAKGRHDPCVLPRVVPLVESMAALAIADAAMIQLGRDGSRQDEPAQKKRKL</sequence>
<dbReference type="Proteomes" id="UP000028582">
    <property type="component" value="Unassembled WGS sequence"/>
</dbReference>
<dbReference type="PROSITE" id="PS00788">
    <property type="entry name" value="CHORISMATE_SYNTHASE_2"/>
    <property type="match status" value="1"/>
</dbReference>
<dbReference type="UniPathway" id="UPA00053">
    <property type="reaction ID" value="UER00090"/>
</dbReference>
<gene>
    <name evidence="9" type="ORF">F444_01099</name>
</gene>
<dbReference type="PROSITE" id="PS00787">
    <property type="entry name" value="CHORISMATE_SYNTHASE_1"/>
    <property type="match status" value="1"/>
</dbReference>
<dbReference type="HAMAP" id="MF_00300">
    <property type="entry name" value="Chorismate_synth"/>
    <property type="match status" value="1"/>
</dbReference>
<dbReference type="InterPro" id="IPR035904">
    <property type="entry name" value="Chorismate_synth_AroC_sf"/>
</dbReference>
<name>A0A081B1R1_PHYNI</name>
<accession>A0A081B1R1</accession>
<dbReference type="InterPro" id="IPR000453">
    <property type="entry name" value="Chorismate_synth"/>
</dbReference>
<comment type="catalytic activity">
    <reaction evidence="7">
        <text>5-O-(1-carboxyvinyl)-3-phosphoshikimate = chorismate + phosphate</text>
        <dbReference type="Rhea" id="RHEA:21020"/>
        <dbReference type="ChEBI" id="CHEBI:29748"/>
        <dbReference type="ChEBI" id="CHEBI:43474"/>
        <dbReference type="ChEBI" id="CHEBI:57701"/>
        <dbReference type="EC" id="4.2.3.5"/>
    </reaction>
</comment>
<keyword evidence="5 7" id="KW-0057">Aromatic amino acid biosynthesis</keyword>
<dbReference type="InterPro" id="IPR020541">
    <property type="entry name" value="Chorismate_synthase_CS"/>
</dbReference>
<dbReference type="EC" id="4.2.3.5" evidence="3 7"/>
<dbReference type="PROSITE" id="PS00789">
    <property type="entry name" value="CHORISMATE_SYNTHASE_3"/>
    <property type="match status" value="1"/>
</dbReference>
<dbReference type="Pfam" id="PF01264">
    <property type="entry name" value="Chorismate_synt"/>
    <property type="match status" value="1"/>
</dbReference>
<feature type="region of interest" description="Disordered" evidence="8">
    <location>
        <begin position="37"/>
        <end position="57"/>
    </location>
</feature>
<dbReference type="PANTHER" id="PTHR21085">
    <property type="entry name" value="CHORISMATE SYNTHASE"/>
    <property type="match status" value="1"/>
</dbReference>
<dbReference type="GO" id="GO:0005829">
    <property type="term" value="C:cytosol"/>
    <property type="evidence" value="ECO:0007669"/>
    <property type="project" value="TreeGrafter"/>
</dbReference>
<dbReference type="GO" id="GO:0010181">
    <property type="term" value="F:FMN binding"/>
    <property type="evidence" value="ECO:0007669"/>
    <property type="project" value="TreeGrafter"/>
</dbReference>
<evidence type="ECO:0000256" key="8">
    <source>
        <dbReference type="SAM" id="MobiDB-lite"/>
    </source>
</evidence>
<dbReference type="GO" id="GO:0009073">
    <property type="term" value="P:aromatic amino acid family biosynthetic process"/>
    <property type="evidence" value="ECO:0007669"/>
    <property type="project" value="UniProtKB-KW"/>
</dbReference>
<dbReference type="AlphaFoldDB" id="A0A081B1R1"/>
<evidence type="ECO:0000256" key="6">
    <source>
        <dbReference type="ARBA" id="ARBA00023239"/>
    </source>
</evidence>
<evidence type="ECO:0000313" key="10">
    <source>
        <dbReference type="Proteomes" id="UP000028582"/>
    </source>
</evidence>
<organism evidence="9 10">
    <name type="scientific">Phytophthora nicotianae P1976</name>
    <dbReference type="NCBI Taxonomy" id="1317066"/>
    <lineage>
        <taxon>Eukaryota</taxon>
        <taxon>Sar</taxon>
        <taxon>Stramenopiles</taxon>
        <taxon>Oomycota</taxon>
        <taxon>Peronosporomycetes</taxon>
        <taxon>Peronosporales</taxon>
        <taxon>Peronosporaceae</taxon>
        <taxon>Phytophthora</taxon>
    </lineage>
</organism>
<proteinExistence type="inferred from homology"/>
<dbReference type="GO" id="GO:0009423">
    <property type="term" value="P:chorismate biosynthetic process"/>
    <property type="evidence" value="ECO:0007669"/>
    <property type="project" value="UniProtKB-UniPathway"/>
</dbReference>
<evidence type="ECO:0000256" key="4">
    <source>
        <dbReference type="ARBA" id="ARBA00022605"/>
    </source>
</evidence>
<protein>
    <recommendedName>
        <fullName evidence="3 7">Chorismate synthase</fullName>
        <ecNumber evidence="3 7">4.2.3.5</ecNumber>
    </recommendedName>
</protein>
<evidence type="ECO:0000256" key="2">
    <source>
        <dbReference type="ARBA" id="ARBA00008014"/>
    </source>
</evidence>
<evidence type="ECO:0000313" key="9">
    <source>
        <dbReference type="EMBL" id="ETO85072.1"/>
    </source>
</evidence>
<dbReference type="CDD" id="cd07304">
    <property type="entry name" value="Chorismate_synthase"/>
    <property type="match status" value="1"/>
</dbReference>
<comment type="cofactor">
    <cofactor evidence="7">
        <name>FMNH2</name>
        <dbReference type="ChEBI" id="CHEBI:57618"/>
    </cofactor>
    <text evidence="7">Reduced FMN (FMNH(2)).</text>
</comment>
<evidence type="ECO:0000256" key="5">
    <source>
        <dbReference type="ARBA" id="ARBA00023141"/>
    </source>
</evidence>
<dbReference type="OrthoDB" id="1721239at2759"/>
<comment type="pathway">
    <text evidence="1 7">Metabolic intermediate biosynthesis; chorismate biosynthesis; chorismate from D-erythrose 4-phosphate and phosphoenolpyruvate: step 7/7.</text>
</comment>
<keyword evidence="4 7" id="KW-0028">Amino-acid biosynthesis</keyword>
<evidence type="ECO:0000256" key="3">
    <source>
        <dbReference type="ARBA" id="ARBA00013036"/>
    </source>
</evidence>
<dbReference type="PANTHER" id="PTHR21085:SF0">
    <property type="entry name" value="CHORISMATE SYNTHASE"/>
    <property type="match status" value="1"/>
</dbReference>
<feature type="region of interest" description="Disordered" evidence="8">
    <location>
        <begin position="330"/>
        <end position="354"/>
    </location>
</feature>
<evidence type="ECO:0000256" key="7">
    <source>
        <dbReference type="RuleBase" id="RU000605"/>
    </source>
</evidence>
<comment type="similarity">
    <text evidence="2 7">Belongs to the chorismate synthase family.</text>
</comment>